<feature type="compositionally biased region" description="Basic and acidic residues" evidence="1">
    <location>
        <begin position="57"/>
        <end position="67"/>
    </location>
</feature>
<evidence type="ECO:0000313" key="3">
    <source>
        <dbReference type="Proteomes" id="UP001549031"/>
    </source>
</evidence>
<dbReference type="Proteomes" id="UP001549031">
    <property type="component" value="Unassembled WGS sequence"/>
</dbReference>
<organism evidence="2 3">
    <name type="scientific">Pseudorhizobium tarimense</name>
    <dbReference type="NCBI Taxonomy" id="1079109"/>
    <lineage>
        <taxon>Bacteria</taxon>
        <taxon>Pseudomonadati</taxon>
        <taxon>Pseudomonadota</taxon>
        <taxon>Alphaproteobacteria</taxon>
        <taxon>Hyphomicrobiales</taxon>
        <taxon>Rhizobiaceae</taxon>
        <taxon>Rhizobium/Agrobacterium group</taxon>
        <taxon>Pseudorhizobium</taxon>
    </lineage>
</organism>
<reference evidence="2 3" key="1">
    <citation type="submission" date="2024-06" db="EMBL/GenBank/DDBJ databases">
        <title>Genomic Encyclopedia of Type Strains, Phase IV (KMG-IV): sequencing the most valuable type-strain genomes for metagenomic binning, comparative biology and taxonomic classification.</title>
        <authorList>
            <person name="Goeker M."/>
        </authorList>
    </citation>
    <scope>NUCLEOTIDE SEQUENCE [LARGE SCALE GENOMIC DNA]</scope>
    <source>
        <strain evidence="2 3">DSM 105042</strain>
    </source>
</reference>
<comment type="caution">
    <text evidence="2">The sequence shown here is derived from an EMBL/GenBank/DDBJ whole genome shotgun (WGS) entry which is preliminary data.</text>
</comment>
<keyword evidence="3" id="KW-1185">Reference proteome</keyword>
<gene>
    <name evidence="2" type="ORF">ABID21_004600</name>
</gene>
<sequence>MKGDWDNRYQMRQEDDGTWTVFDTTATSGRENRMMVGLTEVRAQTYADRLNARQPYHGREKRDNGLA</sequence>
<accession>A0ABV2HD47</accession>
<evidence type="ECO:0000313" key="2">
    <source>
        <dbReference type="EMBL" id="MET3588464.1"/>
    </source>
</evidence>
<protein>
    <submittedName>
        <fullName evidence="2">Uncharacterized protein</fullName>
    </submittedName>
</protein>
<feature type="region of interest" description="Disordered" evidence="1">
    <location>
        <begin position="48"/>
        <end position="67"/>
    </location>
</feature>
<name>A0ABV2HD47_9HYPH</name>
<dbReference type="EMBL" id="JBEPLJ010000025">
    <property type="protein sequence ID" value="MET3588464.1"/>
    <property type="molecule type" value="Genomic_DNA"/>
</dbReference>
<evidence type="ECO:0000256" key="1">
    <source>
        <dbReference type="SAM" id="MobiDB-lite"/>
    </source>
</evidence>
<proteinExistence type="predicted"/>